<feature type="compositionally biased region" description="Basic and acidic residues" evidence="1">
    <location>
        <begin position="901"/>
        <end position="912"/>
    </location>
</feature>
<feature type="region of interest" description="Disordered" evidence="1">
    <location>
        <begin position="1"/>
        <end position="66"/>
    </location>
</feature>
<protein>
    <recommendedName>
        <fullName evidence="2">Fungal-type protein kinase domain-containing protein</fullName>
    </recommendedName>
</protein>
<gene>
    <name evidence="3" type="ORF">AAF712_012431</name>
</gene>
<dbReference type="Pfam" id="PF17667">
    <property type="entry name" value="Pkinase_fungal"/>
    <property type="match status" value="3"/>
</dbReference>
<feature type="region of interest" description="Disordered" evidence="1">
    <location>
        <begin position="901"/>
        <end position="949"/>
    </location>
</feature>
<feature type="compositionally biased region" description="Basic residues" evidence="1">
    <location>
        <begin position="119"/>
        <end position="130"/>
    </location>
</feature>
<proteinExistence type="predicted"/>
<feature type="domain" description="Fungal-type protein kinase" evidence="2">
    <location>
        <begin position="607"/>
        <end position="753"/>
    </location>
</feature>
<sequence>MTNATTPSHISPSNPGSSRGSLGSKRKADSPHLDTPSQSQPPHPSSPRRSSNTLDDARQQLLKQYEHVAEKSVQDFLNDHVPPVANAVVDQVMTKLEEKACTMDTIPHVANAVVDEKTKSRKRKARRKKTKSDTTPPPPPPPLQKGRVSGYDAGTPSSKQEAEAQAFRPLYNLITAVVELAAELNGFRSVTHSTRQERISGEKPNSSRPDSFLYLHSGLLKHLGWEQLLCPGELKKKPTDKNVLDNWAKVLWSMHHIMRNDPCRLFTFGFSMEDDQARLWYHARSGVFVSQPFDWIKDPKPLVRLILALTLVKSEHFSLVACQDLEVRPSPLCASHSQAEVTQAADEPITFCDQPQESSLGSNVIDWLYANHPDYLERIGIDSKMKRVLDEDGNIQYEVTVDGVVFVTEEILCDFKADHATGRCTRVWVVYVKGGSRDEKFVLKDVWLEEGARVEGDKLRDLADLIEQDERPHKIPVVEWHRDHLLHVHVDEKLNQKVPGFSHKHRFIHLSSKAPGYAAASSIHSGSQRAESRGGPSRVARVQGKPKFDAPNRFHYRIVFKGKMTPLESVPCRQKALAVLFGIFRGSSKWLSNWTIFSNQPLRPACQVLWKHKRVHRDISSWNAYWDPVSQTGRLGDYDYLVEYGEAGTGTLKTGTPHFWSTEVEAGAYLYVAKHGPDFEKVQNRVQGVDLVQGPSRSPALAQLEERGESPESGKQPKLKLELKSGEQPQPTPIFQHNLLHDLESVFWVSLWTYLYLIGPEDRVDGQADLVKEGRQILYEQAFPPHDEELSQLHLRGSFIGSYAPGASSSFLIYVASSVSDPDIRIILEHHYGNFRPEITACFDKLENSLLFVSGSPIPYEHPVFDVAILLVQKALMEILNALGSRTFPVTPLSKHRVVLEHHPGPDDHERWSDDEDTVVPSTQQSFASGSTALSRSSEPPNKRQKGPV</sequence>
<keyword evidence="4" id="KW-1185">Reference proteome</keyword>
<dbReference type="PANTHER" id="PTHR38248:SF2">
    <property type="entry name" value="FUNK1 11"/>
    <property type="match status" value="1"/>
</dbReference>
<feature type="region of interest" description="Disordered" evidence="1">
    <location>
        <begin position="112"/>
        <end position="162"/>
    </location>
</feature>
<reference evidence="3 4" key="1">
    <citation type="submission" date="2024-05" db="EMBL/GenBank/DDBJ databases">
        <title>A draft genome resource for the thread blight pathogen Marasmius tenuissimus strain MS-2.</title>
        <authorList>
            <person name="Yulfo-Soto G.E."/>
            <person name="Baruah I.K."/>
            <person name="Amoako-Attah I."/>
            <person name="Bukari Y."/>
            <person name="Meinhardt L.W."/>
            <person name="Bailey B.A."/>
            <person name="Cohen S.P."/>
        </authorList>
    </citation>
    <scope>NUCLEOTIDE SEQUENCE [LARGE SCALE GENOMIC DNA]</scope>
    <source>
        <strain evidence="3 4">MS-2</strain>
    </source>
</reference>
<evidence type="ECO:0000256" key="1">
    <source>
        <dbReference type="SAM" id="MobiDB-lite"/>
    </source>
</evidence>
<dbReference type="Proteomes" id="UP001437256">
    <property type="component" value="Unassembled WGS sequence"/>
</dbReference>
<feature type="domain" description="Fungal-type protein kinase" evidence="2">
    <location>
        <begin position="224"/>
        <end position="315"/>
    </location>
</feature>
<organism evidence="3 4">
    <name type="scientific">Marasmius tenuissimus</name>
    <dbReference type="NCBI Taxonomy" id="585030"/>
    <lineage>
        <taxon>Eukaryota</taxon>
        <taxon>Fungi</taxon>
        <taxon>Dikarya</taxon>
        <taxon>Basidiomycota</taxon>
        <taxon>Agaricomycotina</taxon>
        <taxon>Agaricomycetes</taxon>
        <taxon>Agaricomycetidae</taxon>
        <taxon>Agaricales</taxon>
        <taxon>Marasmiineae</taxon>
        <taxon>Marasmiaceae</taxon>
        <taxon>Marasmius</taxon>
    </lineage>
</organism>
<feature type="domain" description="Fungal-type protein kinase" evidence="2">
    <location>
        <begin position="377"/>
        <end position="583"/>
    </location>
</feature>
<evidence type="ECO:0000313" key="4">
    <source>
        <dbReference type="Proteomes" id="UP001437256"/>
    </source>
</evidence>
<feature type="compositionally biased region" description="Polar residues" evidence="1">
    <location>
        <begin position="920"/>
        <end position="940"/>
    </location>
</feature>
<name>A0ABR2ZHF7_9AGAR</name>
<dbReference type="EMBL" id="JBBXMP010000161">
    <property type="protein sequence ID" value="KAL0060788.1"/>
    <property type="molecule type" value="Genomic_DNA"/>
</dbReference>
<dbReference type="PANTHER" id="PTHR38248">
    <property type="entry name" value="FUNK1 6"/>
    <property type="match status" value="1"/>
</dbReference>
<feature type="region of interest" description="Disordered" evidence="1">
    <location>
        <begin position="521"/>
        <end position="543"/>
    </location>
</feature>
<accession>A0ABR2ZHF7</accession>
<evidence type="ECO:0000313" key="3">
    <source>
        <dbReference type="EMBL" id="KAL0060788.1"/>
    </source>
</evidence>
<dbReference type="InterPro" id="IPR040976">
    <property type="entry name" value="Pkinase_fungal"/>
</dbReference>
<evidence type="ECO:0000259" key="2">
    <source>
        <dbReference type="Pfam" id="PF17667"/>
    </source>
</evidence>
<comment type="caution">
    <text evidence="3">The sequence shown here is derived from an EMBL/GenBank/DDBJ whole genome shotgun (WGS) entry which is preliminary data.</text>
</comment>
<feature type="compositionally biased region" description="Polar residues" evidence="1">
    <location>
        <begin position="1"/>
        <end position="15"/>
    </location>
</feature>